<dbReference type="EMBL" id="VSDO01000004">
    <property type="protein sequence ID" value="TYA11337.1"/>
    <property type="molecule type" value="Genomic_DNA"/>
</dbReference>
<reference evidence="3 4" key="1">
    <citation type="submission" date="2019-08" db="EMBL/GenBank/DDBJ databases">
        <title>Genome sequencing of Paenibacillus faecis DSM 23593(T).</title>
        <authorList>
            <person name="Kook J.-K."/>
            <person name="Park S.-N."/>
            <person name="Lim Y.K."/>
        </authorList>
    </citation>
    <scope>NUCLEOTIDE SEQUENCE [LARGE SCALE GENOMIC DNA]</scope>
    <source>
        <strain evidence="3 4">DSM 23593</strain>
    </source>
</reference>
<evidence type="ECO:0000313" key="3">
    <source>
        <dbReference type="EMBL" id="TYA11337.1"/>
    </source>
</evidence>
<dbReference type="PANTHER" id="PTHR40448:SF1">
    <property type="entry name" value="TWO-COMPONENT SENSOR HISTIDINE KINASE"/>
    <property type="match status" value="1"/>
</dbReference>
<evidence type="ECO:0000256" key="1">
    <source>
        <dbReference type="SAM" id="Phobius"/>
    </source>
</evidence>
<dbReference type="InterPro" id="IPR036890">
    <property type="entry name" value="HATPase_C_sf"/>
</dbReference>
<dbReference type="InterPro" id="IPR032834">
    <property type="entry name" value="NatK-like_C"/>
</dbReference>
<dbReference type="AlphaFoldDB" id="A0A5D0CRD9"/>
<organism evidence="3 4">
    <name type="scientific">Paenibacillus faecis</name>
    <dbReference type="NCBI Taxonomy" id="862114"/>
    <lineage>
        <taxon>Bacteria</taxon>
        <taxon>Bacillati</taxon>
        <taxon>Bacillota</taxon>
        <taxon>Bacilli</taxon>
        <taxon>Bacillales</taxon>
        <taxon>Paenibacillaceae</taxon>
        <taxon>Paenibacillus</taxon>
    </lineage>
</organism>
<feature type="transmembrane region" description="Helical" evidence="1">
    <location>
        <begin position="58"/>
        <end position="75"/>
    </location>
</feature>
<keyword evidence="3" id="KW-0808">Transferase</keyword>
<dbReference type="SUPFAM" id="SSF55874">
    <property type="entry name" value="ATPase domain of HSP90 chaperone/DNA topoisomerase II/histidine kinase"/>
    <property type="match status" value="1"/>
</dbReference>
<feature type="transmembrane region" description="Helical" evidence="1">
    <location>
        <begin position="203"/>
        <end position="229"/>
    </location>
</feature>
<feature type="transmembrane region" description="Helical" evidence="1">
    <location>
        <begin position="164"/>
        <end position="183"/>
    </location>
</feature>
<dbReference type="RefSeq" id="WP_148455070.1">
    <property type="nucleotide sequence ID" value="NZ_VSDO01000004.1"/>
</dbReference>
<name>A0A5D0CRD9_9BACL</name>
<dbReference type="CDD" id="cd16935">
    <property type="entry name" value="HATPase_AgrC-ComD-like"/>
    <property type="match status" value="1"/>
</dbReference>
<protein>
    <submittedName>
        <fullName evidence="3">Sensor histidine kinase</fullName>
    </submittedName>
</protein>
<dbReference type="Proteomes" id="UP000325218">
    <property type="component" value="Unassembled WGS sequence"/>
</dbReference>
<proteinExistence type="predicted"/>
<dbReference type="OrthoDB" id="3173688at2"/>
<comment type="caution">
    <text evidence="3">The sequence shown here is derived from an EMBL/GenBank/DDBJ whole genome shotgun (WGS) entry which is preliminary data.</text>
</comment>
<keyword evidence="1" id="KW-1133">Transmembrane helix</keyword>
<dbReference type="PANTHER" id="PTHR40448">
    <property type="entry name" value="TWO-COMPONENT SENSOR HISTIDINE KINASE"/>
    <property type="match status" value="1"/>
</dbReference>
<evidence type="ECO:0000313" key="4">
    <source>
        <dbReference type="Proteomes" id="UP000325218"/>
    </source>
</evidence>
<evidence type="ECO:0000259" key="2">
    <source>
        <dbReference type="Pfam" id="PF14501"/>
    </source>
</evidence>
<feature type="transmembrane region" description="Helical" evidence="1">
    <location>
        <begin position="5"/>
        <end position="23"/>
    </location>
</feature>
<feature type="transmembrane region" description="Helical" evidence="1">
    <location>
        <begin position="125"/>
        <end position="143"/>
    </location>
</feature>
<accession>A0A5D0CRD9</accession>
<keyword evidence="4" id="KW-1185">Reference proteome</keyword>
<dbReference type="GO" id="GO:0016301">
    <property type="term" value="F:kinase activity"/>
    <property type="evidence" value="ECO:0007669"/>
    <property type="project" value="UniProtKB-KW"/>
</dbReference>
<gene>
    <name evidence="3" type="ORF">FRY98_19465</name>
</gene>
<dbReference type="Gene3D" id="3.30.565.10">
    <property type="entry name" value="Histidine kinase-like ATPase, C-terminal domain"/>
    <property type="match status" value="1"/>
</dbReference>
<keyword evidence="1" id="KW-0812">Transmembrane</keyword>
<feature type="transmembrane region" description="Helical" evidence="1">
    <location>
        <begin position="87"/>
        <end position="105"/>
    </location>
</feature>
<dbReference type="Pfam" id="PF14501">
    <property type="entry name" value="HATPase_c_5"/>
    <property type="match status" value="1"/>
</dbReference>
<keyword evidence="1" id="KW-0472">Membrane</keyword>
<sequence>MSFWFFAKCLVLGLYGVGIFLFCHRVLGTKGSPRTAAVVLVLYEIGFDYLLLNRVLGVNYFVAVTCSWLGLLLLIQLLFRGNPAQKLAIAMVLYVIQQLTAYAVVPLLTRSVDVMFDHYDAVTPYYINYWISTLRYVVCLALLHVISRRCSALGGNLPHRISALLLLPMAFIVLALELAAYVFNTKQFFHLLYVYKADPLPLWFFQFADPAVLFLLSGLGLAASLKLVFGTDHAMVQLMNEQRLALQIAHYQALENQHKELRHIRHDMKNHVISLMGLLEDHRVNAAQVYLNRLSEKSGLLADYATTGNPVADAILYVKGQEAREHGIDFQCDLHGPGLSGIADFDLSVMLGNALDNAIEACNRIKQPDRQKFVRIQTGAAKHFFILEIRNSMEYARDPSAVLLTRKVPASWHGMGMAGMKAMVEKYRGTMNIELQPGVFCLSLMLPLANRQADRS</sequence>
<feature type="domain" description="Sensor histidine kinase NatK-like C-terminal" evidence="2">
    <location>
        <begin position="345"/>
        <end position="447"/>
    </location>
</feature>
<keyword evidence="3" id="KW-0418">Kinase</keyword>
<dbReference type="GO" id="GO:0042802">
    <property type="term" value="F:identical protein binding"/>
    <property type="evidence" value="ECO:0007669"/>
    <property type="project" value="TreeGrafter"/>
</dbReference>
<feature type="transmembrane region" description="Helical" evidence="1">
    <location>
        <begin position="35"/>
        <end position="52"/>
    </location>
</feature>